<dbReference type="GO" id="GO:0051920">
    <property type="term" value="F:peroxiredoxin activity"/>
    <property type="evidence" value="ECO:0007669"/>
    <property type="project" value="InterPro"/>
</dbReference>
<dbReference type="SUPFAM" id="SSF69118">
    <property type="entry name" value="AhpD-like"/>
    <property type="match status" value="1"/>
</dbReference>
<dbReference type="InterPro" id="IPR004675">
    <property type="entry name" value="AhpD_core"/>
</dbReference>
<dbReference type="EMBL" id="ATHL01000067">
    <property type="protein sequence ID" value="EQB16492.1"/>
    <property type="molecule type" value="Genomic_DNA"/>
</dbReference>
<evidence type="ECO:0000313" key="3">
    <source>
        <dbReference type="Proteomes" id="UP000015527"/>
    </source>
</evidence>
<dbReference type="InterPro" id="IPR029032">
    <property type="entry name" value="AhpD-like"/>
</dbReference>
<evidence type="ECO:0000313" key="2">
    <source>
        <dbReference type="EMBL" id="EQB16492.1"/>
    </source>
</evidence>
<dbReference type="Gene3D" id="1.20.1290.10">
    <property type="entry name" value="AhpD-like"/>
    <property type="match status" value="1"/>
</dbReference>
<dbReference type="NCBIfam" id="TIGR00778">
    <property type="entry name" value="ahpD_dom"/>
    <property type="match status" value="1"/>
</dbReference>
<dbReference type="PATRIC" id="fig|1096930.3.peg.1854"/>
<protein>
    <recommendedName>
        <fullName evidence="1">Carboxymuconolactone decarboxylase-like domain-containing protein</fullName>
    </recommendedName>
</protein>
<dbReference type="PANTHER" id="PTHR35446:SF3">
    <property type="entry name" value="CMD DOMAIN-CONTAINING PROTEIN"/>
    <property type="match status" value="1"/>
</dbReference>
<comment type="caution">
    <text evidence="2">The sequence shown here is derived from an EMBL/GenBank/DDBJ whole genome shotgun (WGS) entry which is preliminary data.</text>
</comment>
<gene>
    <name evidence="2" type="ORF">L284_09335</name>
</gene>
<dbReference type="PANTHER" id="PTHR35446">
    <property type="entry name" value="SI:CH211-175M2.5"/>
    <property type="match status" value="1"/>
</dbReference>
<accession>T0HTQ5</accession>
<evidence type="ECO:0000259" key="1">
    <source>
        <dbReference type="Pfam" id="PF02627"/>
    </source>
</evidence>
<sequence>MPTAQPPELEKEHIMSTIAPLADADATPGTAAIFREAKARMGKVPNLLRVMAQAPAVLGVYWDGRGALAEGTLPARVQEQIAIAVAAANGCDYCLAAHTGAGRAAGLSATDLADAQLGRASDGHAAAVLAFALAVNADHGRTGSLALEQARASGLTDAEILEVTAHVAVSILTNSINNLVGTSLDFPRVARVDAAAA</sequence>
<feature type="domain" description="Carboxymuconolactone decarboxylase-like" evidence="1">
    <location>
        <begin position="66"/>
        <end position="134"/>
    </location>
</feature>
<dbReference type="eggNOG" id="COG2128">
    <property type="taxonomic scope" value="Bacteria"/>
</dbReference>
<proteinExistence type="predicted"/>
<dbReference type="Pfam" id="PF02627">
    <property type="entry name" value="CMD"/>
    <property type="match status" value="1"/>
</dbReference>
<dbReference type="InterPro" id="IPR003779">
    <property type="entry name" value="CMD-like"/>
</dbReference>
<dbReference type="Proteomes" id="UP000015527">
    <property type="component" value="Unassembled WGS sequence"/>
</dbReference>
<dbReference type="AlphaFoldDB" id="T0HTQ5"/>
<name>T0HTQ5_9SPHN</name>
<keyword evidence="3" id="KW-1185">Reference proteome</keyword>
<organism evidence="2 3">
    <name type="scientific">Novosphingobium lindaniclasticum LE124</name>
    <dbReference type="NCBI Taxonomy" id="1096930"/>
    <lineage>
        <taxon>Bacteria</taxon>
        <taxon>Pseudomonadati</taxon>
        <taxon>Pseudomonadota</taxon>
        <taxon>Alphaproteobacteria</taxon>
        <taxon>Sphingomonadales</taxon>
        <taxon>Sphingomonadaceae</taxon>
        <taxon>Novosphingobium</taxon>
    </lineage>
</organism>
<reference evidence="2 3" key="1">
    <citation type="journal article" date="2013" name="Genome Announc.">
        <title>Genome Sequence of Novosphingobium lindaniclasticum LE124T, Isolated from a Hexachlorocyclohexane Dumpsite.</title>
        <authorList>
            <person name="Saxena A."/>
            <person name="Nayyar N."/>
            <person name="Sangwan N."/>
            <person name="Kumari R."/>
            <person name="Khurana J.P."/>
            <person name="Lal R."/>
        </authorList>
    </citation>
    <scope>NUCLEOTIDE SEQUENCE [LARGE SCALE GENOMIC DNA]</scope>
    <source>
        <strain evidence="2 3">LE124</strain>
    </source>
</reference>